<dbReference type="EMBL" id="CP129971">
    <property type="protein sequence ID" value="WKK75910.1"/>
    <property type="molecule type" value="Genomic_DNA"/>
</dbReference>
<accession>A0AA49GEG0</accession>
<dbReference type="KEGG" id="msaa:QYS49_00035"/>
<dbReference type="Proteomes" id="UP001230496">
    <property type="component" value="Chromosome"/>
</dbReference>
<dbReference type="Pfam" id="PF08889">
    <property type="entry name" value="WbqC"/>
    <property type="match status" value="2"/>
</dbReference>
<evidence type="ECO:0000313" key="1">
    <source>
        <dbReference type="EMBL" id="WKK75910.1"/>
    </source>
</evidence>
<gene>
    <name evidence="1" type="ORF">QYS49_00035</name>
</gene>
<protein>
    <submittedName>
        <fullName evidence="1">WbqC family protein</fullName>
    </submittedName>
</protein>
<dbReference type="RefSeq" id="WP_308350903.1">
    <property type="nucleotide sequence ID" value="NZ_CP129971.1"/>
</dbReference>
<reference evidence="1 2" key="1">
    <citation type="submission" date="2023-08" db="EMBL/GenBank/DDBJ databases">
        <title>Comparative genomics and taxonomic characterization of three novel marine species of genus Marivirga.</title>
        <authorList>
            <person name="Muhammad N."/>
            <person name="Kim S.-G."/>
        </authorList>
    </citation>
    <scope>NUCLEOTIDE SEQUENCE [LARGE SCALE GENOMIC DNA]</scope>
    <source>
        <strain evidence="1 2">BDSF4-3</strain>
    </source>
</reference>
<sequence>MHKSILIELQYLPSVAFFSSLEGKEEMILEANEFFEKQTYRNRCHLLSSQQIEILTVPLQGANKKIKTRDIKIDNSQNWSKKHWRSIQTCYGKSPFFEFFADEFQPIYEKDYLYLWDVNLDLLTICLKITGQKIKITESGSYEKKVSENVMDARSLIHPKKPEILNQFHKPKAYNQSFGNNFEPNLSVIDLLMNEGPNTKTVIQQSIFK</sequence>
<dbReference type="InterPro" id="IPR014985">
    <property type="entry name" value="WbqC"/>
</dbReference>
<proteinExistence type="predicted"/>
<evidence type="ECO:0000313" key="2">
    <source>
        <dbReference type="Proteomes" id="UP001230496"/>
    </source>
</evidence>
<organism evidence="1 2">
    <name type="scientific">Marivirga salinarum</name>
    <dbReference type="NCBI Taxonomy" id="3059078"/>
    <lineage>
        <taxon>Bacteria</taxon>
        <taxon>Pseudomonadati</taxon>
        <taxon>Bacteroidota</taxon>
        <taxon>Cytophagia</taxon>
        <taxon>Cytophagales</taxon>
        <taxon>Marivirgaceae</taxon>
        <taxon>Marivirga</taxon>
    </lineage>
</organism>
<name>A0AA49GEG0_9BACT</name>
<keyword evidence="2" id="KW-1185">Reference proteome</keyword>
<dbReference type="AlphaFoldDB" id="A0AA49GEG0"/>